<reference evidence="1 2" key="1">
    <citation type="submission" date="2023-09" db="EMBL/GenBank/DDBJ databases">
        <title>Nesidiocoris tenuis whole genome shotgun sequence.</title>
        <authorList>
            <person name="Shibata T."/>
            <person name="Shimoda M."/>
            <person name="Kobayashi T."/>
            <person name="Uehara T."/>
        </authorList>
    </citation>
    <scope>NUCLEOTIDE SEQUENCE [LARGE SCALE GENOMIC DNA]</scope>
    <source>
        <strain evidence="1 2">Japan</strain>
    </source>
</reference>
<name>A0ABN7A9C2_9HEMI</name>
<dbReference type="Proteomes" id="UP001307889">
    <property type="component" value="Chromosome 1"/>
</dbReference>
<organism evidence="1 2">
    <name type="scientific">Nesidiocoris tenuis</name>
    <dbReference type="NCBI Taxonomy" id="355587"/>
    <lineage>
        <taxon>Eukaryota</taxon>
        <taxon>Metazoa</taxon>
        <taxon>Ecdysozoa</taxon>
        <taxon>Arthropoda</taxon>
        <taxon>Hexapoda</taxon>
        <taxon>Insecta</taxon>
        <taxon>Pterygota</taxon>
        <taxon>Neoptera</taxon>
        <taxon>Paraneoptera</taxon>
        <taxon>Hemiptera</taxon>
        <taxon>Heteroptera</taxon>
        <taxon>Panheteroptera</taxon>
        <taxon>Cimicomorpha</taxon>
        <taxon>Miridae</taxon>
        <taxon>Dicyphina</taxon>
        <taxon>Nesidiocoris</taxon>
    </lineage>
</organism>
<evidence type="ECO:0000313" key="1">
    <source>
        <dbReference type="EMBL" id="BES87481.1"/>
    </source>
</evidence>
<evidence type="ECO:0000313" key="2">
    <source>
        <dbReference type="Proteomes" id="UP001307889"/>
    </source>
</evidence>
<dbReference type="EMBL" id="AP028909">
    <property type="protein sequence ID" value="BES87481.1"/>
    <property type="molecule type" value="Genomic_DNA"/>
</dbReference>
<accession>A0ABN7A9C2</accession>
<gene>
    <name evidence="1" type="ORF">NTJ_00286</name>
</gene>
<protein>
    <submittedName>
        <fullName evidence="1">Uncharacterized protein</fullName>
    </submittedName>
</protein>
<keyword evidence="2" id="KW-1185">Reference proteome</keyword>
<proteinExistence type="predicted"/>
<sequence>MNFTHFDVIGVRSALYEGRPHEGLAIWGIPVRRTLRLVEFRRTCPRRENPPEKRVNPHFPYPEGGSDICAMLRESFHGRGVNGGAFCAVTTAAVINCRAGRRLRRNCSRTFSHLSAVGNERKRRTERG</sequence>